<dbReference type="EMBL" id="CP142149">
    <property type="protein sequence ID" value="WSE27396.1"/>
    <property type="molecule type" value="Genomic_DNA"/>
</dbReference>
<dbReference type="InterPro" id="IPR036663">
    <property type="entry name" value="Fumarylacetoacetase_C_sf"/>
</dbReference>
<dbReference type="GO" id="GO:0016787">
    <property type="term" value="F:hydrolase activity"/>
    <property type="evidence" value="ECO:0007669"/>
    <property type="project" value="UniProtKB-KW"/>
</dbReference>
<keyword evidence="2" id="KW-1185">Reference proteome</keyword>
<dbReference type="Proteomes" id="UP001330812">
    <property type="component" value="Chromosome"/>
</dbReference>
<gene>
    <name evidence="1" type="ORF">VSH64_31630</name>
</gene>
<accession>A0ABZ1I0G7</accession>
<dbReference type="Gene3D" id="3.90.850.10">
    <property type="entry name" value="Fumarylacetoacetase-like, C-terminal domain"/>
    <property type="match status" value="2"/>
</dbReference>
<keyword evidence="1" id="KW-0378">Hydrolase</keyword>
<organism evidence="1 2">
    <name type="scientific">Amycolatopsis rhabdoformis</name>
    <dbReference type="NCBI Taxonomy" id="1448059"/>
    <lineage>
        <taxon>Bacteria</taxon>
        <taxon>Bacillati</taxon>
        <taxon>Actinomycetota</taxon>
        <taxon>Actinomycetes</taxon>
        <taxon>Pseudonocardiales</taxon>
        <taxon>Pseudonocardiaceae</taxon>
        <taxon>Amycolatopsis</taxon>
    </lineage>
</organism>
<evidence type="ECO:0000313" key="2">
    <source>
        <dbReference type="Proteomes" id="UP001330812"/>
    </source>
</evidence>
<dbReference type="RefSeq" id="WP_326566409.1">
    <property type="nucleotide sequence ID" value="NZ_CP142149.1"/>
</dbReference>
<protein>
    <submittedName>
        <fullName evidence="1">Fumarylacetoacetate hydrolase family protein</fullName>
    </submittedName>
</protein>
<dbReference type="SUPFAM" id="SSF56529">
    <property type="entry name" value="FAH"/>
    <property type="match status" value="1"/>
</dbReference>
<evidence type="ECO:0000313" key="1">
    <source>
        <dbReference type="EMBL" id="WSE27396.1"/>
    </source>
</evidence>
<sequence length="227" mass="24094">MKLTTIRTSRGTRAARAEGDGTLVELPFADVGALLRDPHWPAAADGPVHEAMFAERSALVTRPGKVVRVGRDSVRVTRPRLLSGPRDPIVLPQETVAVWWKTELAVVIGPAGAVAGFSMLNEISEIGRLSLGPALVTPDELPGALRPRLTLCSFVDGRSVRNSAPAELDFGALVADLALRLPLDPGDVVAVARDEVPLVLNAGSVLEVEIDELGFHENALAGVRSRV</sequence>
<reference evidence="1 2" key="1">
    <citation type="journal article" date="2015" name="Int. J. Syst. Evol. Microbiol.">
        <title>Amycolatopsis rhabdoformis sp. nov., an actinomycete isolated from a tropical forest soil.</title>
        <authorList>
            <person name="Souza W.R."/>
            <person name="Silva R.E."/>
            <person name="Goodfellow M."/>
            <person name="Busarakam K."/>
            <person name="Figueiro F.S."/>
            <person name="Ferreira D."/>
            <person name="Rodrigues-Filho E."/>
            <person name="Moraes L.A.B."/>
            <person name="Zucchi T.D."/>
        </authorList>
    </citation>
    <scope>NUCLEOTIDE SEQUENCE [LARGE SCALE GENOMIC DNA]</scope>
    <source>
        <strain evidence="1 2">NCIMB 14900</strain>
    </source>
</reference>
<name>A0ABZ1I0G7_9PSEU</name>
<proteinExistence type="predicted"/>